<dbReference type="AlphaFoldDB" id="A0A1V8SB22"/>
<organism evidence="1 2">
    <name type="scientific">Cryoendolithus antarcticus</name>
    <dbReference type="NCBI Taxonomy" id="1507870"/>
    <lineage>
        <taxon>Eukaryota</taxon>
        <taxon>Fungi</taxon>
        <taxon>Dikarya</taxon>
        <taxon>Ascomycota</taxon>
        <taxon>Pezizomycotina</taxon>
        <taxon>Dothideomycetes</taxon>
        <taxon>Dothideomycetidae</taxon>
        <taxon>Cladosporiales</taxon>
        <taxon>Cladosporiaceae</taxon>
        <taxon>Cryoendolithus</taxon>
    </lineage>
</organism>
<gene>
    <name evidence="1" type="ORF">B0A48_17666</name>
</gene>
<name>A0A1V8SB22_9PEZI</name>
<dbReference type="InParanoid" id="A0A1V8SB22"/>
<comment type="caution">
    <text evidence="1">The sequence shown here is derived from an EMBL/GenBank/DDBJ whole genome shotgun (WGS) entry which is preliminary data.</text>
</comment>
<dbReference type="EMBL" id="NAJO01000067">
    <property type="protein sequence ID" value="OQN96414.1"/>
    <property type="molecule type" value="Genomic_DNA"/>
</dbReference>
<accession>A0A1V8SB22</accession>
<protein>
    <submittedName>
        <fullName evidence="1">Uncharacterized protein</fullName>
    </submittedName>
</protein>
<evidence type="ECO:0000313" key="2">
    <source>
        <dbReference type="Proteomes" id="UP000192596"/>
    </source>
</evidence>
<keyword evidence="2" id="KW-1185">Reference proteome</keyword>
<sequence length="70" mass="8351">MYIWFKVGETVAWLIARYLGWLFSGRKKNATMKKFGGGNDRKEELEVGKQEQRVTREEWREGVEKLVEQE</sequence>
<dbReference type="Proteomes" id="UP000192596">
    <property type="component" value="Unassembled WGS sequence"/>
</dbReference>
<evidence type="ECO:0000313" key="1">
    <source>
        <dbReference type="EMBL" id="OQN96414.1"/>
    </source>
</evidence>
<reference evidence="2" key="1">
    <citation type="submission" date="2017-03" db="EMBL/GenBank/DDBJ databases">
        <title>Genomes of endolithic fungi from Antarctica.</title>
        <authorList>
            <person name="Coleine C."/>
            <person name="Masonjones S."/>
            <person name="Stajich J.E."/>
        </authorList>
    </citation>
    <scope>NUCLEOTIDE SEQUENCE [LARGE SCALE GENOMIC DNA]</scope>
    <source>
        <strain evidence="2">CCFEE 5527</strain>
    </source>
</reference>
<proteinExistence type="predicted"/>